<comment type="similarity">
    <text evidence="5 25">Belongs to the cytochrome P450 family.</text>
</comment>
<evidence type="ECO:0000313" key="28">
    <source>
        <dbReference type="Proteomes" id="UP000314987"/>
    </source>
</evidence>
<evidence type="ECO:0000256" key="3">
    <source>
        <dbReference type="ARBA" id="ARBA00001971"/>
    </source>
</evidence>
<gene>
    <name evidence="27" type="primary">LOC114052495</name>
</gene>
<evidence type="ECO:0000256" key="15">
    <source>
        <dbReference type="ARBA" id="ARBA00023136"/>
    </source>
</evidence>
<proteinExistence type="inferred from homology"/>
<dbReference type="STRING" id="29139.ENSVURP00010024274"/>
<evidence type="ECO:0000256" key="26">
    <source>
        <dbReference type="SAM" id="Phobius"/>
    </source>
</evidence>
<feature type="transmembrane region" description="Helical" evidence="26">
    <location>
        <begin position="12"/>
        <end position="33"/>
    </location>
</feature>
<dbReference type="GeneID" id="114052495"/>
<dbReference type="GO" id="GO:0004796">
    <property type="term" value="F:thromboxane-A synthase activity"/>
    <property type="evidence" value="ECO:0007669"/>
    <property type="project" value="UniProtKB-EC"/>
</dbReference>
<evidence type="ECO:0000256" key="9">
    <source>
        <dbReference type="ARBA" id="ARBA00022617"/>
    </source>
</evidence>
<evidence type="ECO:0000256" key="6">
    <source>
        <dbReference type="ARBA" id="ARBA00013084"/>
    </source>
</evidence>
<evidence type="ECO:0000256" key="2">
    <source>
        <dbReference type="ARBA" id="ARBA00001719"/>
    </source>
</evidence>
<dbReference type="SUPFAM" id="SSF48264">
    <property type="entry name" value="Cytochrome P450"/>
    <property type="match status" value="1"/>
</dbReference>
<evidence type="ECO:0000256" key="12">
    <source>
        <dbReference type="ARBA" id="ARBA00023002"/>
    </source>
</evidence>
<keyword evidence="26" id="KW-0812">Transmembrane</keyword>
<keyword evidence="7" id="KW-0644">Prostaglandin metabolism</keyword>
<dbReference type="GO" id="GO:0016705">
    <property type="term" value="F:oxidoreductase activity, acting on paired donors, with incorporation or reduction of molecular oxygen"/>
    <property type="evidence" value="ECO:0007669"/>
    <property type="project" value="InterPro"/>
</dbReference>
<dbReference type="EC" id="5.3.99.5" evidence="20"/>
<keyword evidence="8" id="KW-0276">Fatty acid metabolism</keyword>
<comment type="cofactor">
    <cofactor evidence="3 24">
        <name>heme</name>
        <dbReference type="ChEBI" id="CHEBI:30413"/>
    </cofactor>
</comment>
<dbReference type="EC" id="4.2.1.152" evidence="6"/>
<evidence type="ECO:0000256" key="17">
    <source>
        <dbReference type="ARBA" id="ARBA00036380"/>
    </source>
</evidence>
<dbReference type="GO" id="GO:0005506">
    <property type="term" value="F:iron ion binding"/>
    <property type="evidence" value="ECO:0007669"/>
    <property type="project" value="InterPro"/>
</dbReference>
<evidence type="ECO:0000256" key="1">
    <source>
        <dbReference type="ARBA" id="ARBA00001143"/>
    </source>
</evidence>
<evidence type="ECO:0000256" key="25">
    <source>
        <dbReference type="RuleBase" id="RU000461"/>
    </source>
</evidence>
<comment type="catalytic activity">
    <reaction evidence="2">
        <text>a hydroperoxyeicosatetraenoate = an oxoeicosatetraenoate + H2O</text>
        <dbReference type="Rhea" id="RHEA:55556"/>
        <dbReference type="ChEBI" id="CHEBI:15377"/>
        <dbReference type="ChEBI" id="CHEBI:59720"/>
        <dbReference type="ChEBI" id="CHEBI:131859"/>
        <dbReference type="EC" id="4.2.1.152"/>
    </reaction>
    <physiologicalReaction direction="left-to-right" evidence="2">
        <dbReference type="Rhea" id="RHEA:55557"/>
    </physiologicalReaction>
</comment>
<dbReference type="GO" id="GO:0001516">
    <property type="term" value="P:prostaglandin biosynthetic process"/>
    <property type="evidence" value="ECO:0007669"/>
    <property type="project" value="UniProtKB-KW"/>
</dbReference>
<dbReference type="AlphaFoldDB" id="A0A4X2LH36"/>
<evidence type="ECO:0000256" key="16">
    <source>
        <dbReference type="ARBA" id="ARBA00033404"/>
    </source>
</evidence>
<comment type="function">
    <text evidence="23">Catalyzes the conversion of prostaglandin H2 (PGH2) to thromboxane A2 (TXA2), a potent inducer of blood vessel constriction and platelet aggregation. Also cleaves PGH2 to 12-hydroxy-heptadecatrienoicacid (12-HHT) and malondialdehyde, which is known to act as a mediator of DNA damage. 12-HHT and malondialdehyde are formed stoichiometrically in the same amounts as TXA2. Additionally, displays dehydratase activity, toward (15S)-hydroperoxy-(5Z,8Z,11Z,13E)-eicosatetraenoate (15(S)-HPETE) producing 15-KETE and 15-HETE.</text>
</comment>
<evidence type="ECO:0000256" key="13">
    <source>
        <dbReference type="ARBA" id="ARBA00023004"/>
    </source>
</evidence>
<comment type="catalytic activity">
    <reaction evidence="1">
        <text>(15S)-hydroperoxy-(5Z,8Z,11Z,13E)-eicosatetraenoate = 15-oxo-(5Z,8Z,11Z,13E)-eicosatetraenoate + H2O</text>
        <dbReference type="Rhea" id="RHEA:48636"/>
        <dbReference type="ChEBI" id="CHEBI:15377"/>
        <dbReference type="ChEBI" id="CHEBI:57410"/>
        <dbReference type="ChEBI" id="CHEBI:57446"/>
    </reaction>
    <physiologicalReaction direction="left-to-right" evidence="1">
        <dbReference type="Rhea" id="RHEA:48637"/>
    </physiologicalReaction>
</comment>
<evidence type="ECO:0000256" key="20">
    <source>
        <dbReference type="ARBA" id="ARBA00038872"/>
    </source>
</evidence>
<dbReference type="InterPro" id="IPR036396">
    <property type="entry name" value="Cyt_P450_sf"/>
</dbReference>
<evidence type="ECO:0000256" key="18">
    <source>
        <dbReference type="ARBA" id="ARBA00036424"/>
    </source>
</evidence>
<dbReference type="PANTHER" id="PTHR24302">
    <property type="entry name" value="CYTOCHROME P450 FAMILY 3"/>
    <property type="match status" value="1"/>
</dbReference>
<keyword evidence="9 24" id="KW-0349">Heme</keyword>
<keyword evidence="13 24" id="KW-0408">Iron</keyword>
<evidence type="ECO:0000256" key="21">
    <source>
        <dbReference type="ARBA" id="ARBA00040834"/>
    </source>
</evidence>
<evidence type="ECO:0000256" key="8">
    <source>
        <dbReference type="ARBA" id="ARBA00022585"/>
    </source>
</evidence>
<dbReference type="OMA" id="ELYPMMW"/>
<evidence type="ECO:0000256" key="19">
    <source>
        <dbReference type="ARBA" id="ARBA00036475"/>
    </source>
</evidence>
<evidence type="ECO:0000256" key="11">
    <source>
        <dbReference type="ARBA" id="ARBA00022824"/>
    </source>
</evidence>
<dbReference type="InterPro" id="IPR002401">
    <property type="entry name" value="Cyt_P450_E_grp-I"/>
</dbReference>
<evidence type="ECO:0000256" key="5">
    <source>
        <dbReference type="ARBA" id="ARBA00010617"/>
    </source>
</evidence>
<evidence type="ECO:0000256" key="23">
    <source>
        <dbReference type="ARBA" id="ARBA00054825"/>
    </source>
</evidence>
<dbReference type="Gene3D" id="1.10.630.10">
    <property type="entry name" value="Cytochrome P450"/>
    <property type="match status" value="1"/>
</dbReference>
<dbReference type="Proteomes" id="UP000314987">
    <property type="component" value="Unassembled WGS sequence"/>
</dbReference>
<dbReference type="GO" id="GO:0020037">
    <property type="term" value="F:heme binding"/>
    <property type="evidence" value="ECO:0007669"/>
    <property type="project" value="InterPro"/>
</dbReference>
<dbReference type="Ensembl" id="ENSVURT00010027636.1">
    <property type="protein sequence ID" value="ENSVURP00010024274.1"/>
    <property type="gene ID" value="ENSVURG00010018605.1"/>
</dbReference>
<evidence type="ECO:0000256" key="4">
    <source>
        <dbReference type="ARBA" id="ARBA00004586"/>
    </source>
</evidence>
<keyword evidence="10 24" id="KW-0479">Metal-binding</keyword>
<dbReference type="PROSITE" id="PS00086">
    <property type="entry name" value="CYTOCHROME_P450"/>
    <property type="match status" value="1"/>
</dbReference>
<dbReference type="PRINTS" id="PR00385">
    <property type="entry name" value="P450"/>
</dbReference>
<dbReference type="OrthoDB" id="1470350at2759"/>
<keyword evidence="15 26" id="KW-0472">Membrane</keyword>
<evidence type="ECO:0000256" key="7">
    <source>
        <dbReference type="ARBA" id="ARBA00022501"/>
    </source>
</evidence>
<comment type="subcellular location">
    <subcellularLocation>
        <location evidence="4">Endoplasmic reticulum membrane</location>
    </subcellularLocation>
</comment>
<dbReference type="RefSeq" id="XP_027730945.1">
    <property type="nucleotide sequence ID" value="XM_027875144.1"/>
</dbReference>
<dbReference type="PANTHER" id="PTHR24302:SF42">
    <property type="entry name" value="CYTOCHROME P450 FAMILY 3 SUBFAMILY A MEMBER 4"/>
    <property type="match status" value="1"/>
</dbReference>
<dbReference type="GO" id="GO:0106256">
    <property type="term" value="F:hydroperoxy icosatetraenoate dehydratase activity"/>
    <property type="evidence" value="ECO:0007669"/>
    <property type="project" value="UniProtKB-EC"/>
</dbReference>
<dbReference type="FunFam" id="1.10.630.10:FF:000003">
    <property type="entry name" value="cytochrome P450 3A12-like isoform X2"/>
    <property type="match status" value="1"/>
</dbReference>
<feature type="binding site" description="axial binding residue" evidence="24">
    <location>
        <position position="448"/>
    </location>
    <ligand>
        <name>heme</name>
        <dbReference type="ChEBI" id="CHEBI:30413"/>
    </ligand>
    <ligandPart>
        <name>Fe</name>
        <dbReference type="ChEBI" id="CHEBI:18248"/>
    </ligandPart>
</feature>
<dbReference type="Pfam" id="PF00067">
    <property type="entry name" value="p450"/>
    <property type="match status" value="1"/>
</dbReference>
<evidence type="ECO:0000313" key="27">
    <source>
        <dbReference type="Ensembl" id="ENSVURP00010024274.1"/>
    </source>
</evidence>
<keyword evidence="11" id="KW-0256">Endoplasmic reticulum</keyword>
<keyword evidence="28" id="KW-1185">Reference proteome</keyword>
<comment type="catalytic activity">
    <reaction evidence="17">
        <text>(15S)-hydroperoxy-(5Z,8Z,11Z,13E)-eicosatetraenoate + AH2 = (15S)-hydroxy-(5Z,8Z,11Z,13E)-eicosatetraenoate + A + H2O</text>
        <dbReference type="Rhea" id="RHEA:48856"/>
        <dbReference type="ChEBI" id="CHEBI:13193"/>
        <dbReference type="ChEBI" id="CHEBI:15377"/>
        <dbReference type="ChEBI" id="CHEBI:17499"/>
        <dbReference type="ChEBI" id="CHEBI:57409"/>
        <dbReference type="ChEBI" id="CHEBI:57446"/>
    </reaction>
    <physiologicalReaction direction="left-to-right" evidence="17">
        <dbReference type="Rhea" id="RHEA:48857"/>
    </physiologicalReaction>
</comment>
<dbReference type="InterPro" id="IPR001128">
    <property type="entry name" value="Cyt_P450"/>
</dbReference>
<protein>
    <recommendedName>
        <fullName evidence="21">Thromboxane-A synthase</fullName>
        <ecNumber evidence="6">4.2.1.152</ecNumber>
        <ecNumber evidence="20">5.3.99.5</ecNumber>
    </recommendedName>
    <alternativeName>
        <fullName evidence="22">Cytochrome P450 5A1</fullName>
    </alternativeName>
    <alternativeName>
        <fullName evidence="16">Hydroperoxy icosatetraenoate dehydratase</fullName>
    </alternativeName>
</protein>
<dbReference type="GeneTree" id="ENSGT00950000182958"/>
<dbReference type="InterPro" id="IPR017972">
    <property type="entry name" value="Cyt_P450_CS"/>
</dbReference>
<evidence type="ECO:0000256" key="10">
    <source>
        <dbReference type="ARBA" id="ARBA00022723"/>
    </source>
</evidence>
<keyword evidence="26" id="KW-1133">Transmembrane helix</keyword>
<reference evidence="27" key="3">
    <citation type="submission" date="2025-09" db="UniProtKB">
        <authorList>
            <consortium name="Ensembl"/>
        </authorList>
    </citation>
    <scope>IDENTIFICATION</scope>
</reference>
<accession>A0A4X2LH36</accession>
<feature type="transmembrane region" description="Helical" evidence="26">
    <location>
        <begin position="210"/>
        <end position="233"/>
    </location>
</feature>
<keyword evidence="14 25" id="KW-0503">Monooxygenase</keyword>
<keyword evidence="12 25" id="KW-0560">Oxidoreductase</keyword>
<comment type="catalytic activity">
    <reaction evidence="18">
        <text>prostaglandin H2 = (12S)-hydroxy-(5Z,8E,10E)-heptadecatrienoate + malonaldehyde</text>
        <dbReference type="Rhea" id="RHEA:48644"/>
        <dbReference type="ChEBI" id="CHEBI:57405"/>
        <dbReference type="ChEBI" id="CHEBI:90694"/>
        <dbReference type="ChEBI" id="CHEBI:566274"/>
    </reaction>
</comment>
<reference evidence="28" key="1">
    <citation type="submission" date="2018-12" db="EMBL/GenBank/DDBJ databases">
        <authorList>
            <person name="Yazar S."/>
        </authorList>
    </citation>
    <scope>NUCLEOTIDE SEQUENCE [LARGE SCALE GENOMIC DNA]</scope>
</reference>
<evidence type="ECO:0000256" key="24">
    <source>
        <dbReference type="PIRSR" id="PIRSR602401-1"/>
    </source>
</evidence>
<comment type="catalytic activity">
    <reaction evidence="19">
        <text>prostaglandin H2 = thromboxane A2</text>
        <dbReference type="Rhea" id="RHEA:17137"/>
        <dbReference type="ChEBI" id="CHEBI:57405"/>
        <dbReference type="ChEBI" id="CHEBI:57445"/>
        <dbReference type="EC" id="5.3.99.5"/>
    </reaction>
    <physiologicalReaction direction="left-to-right" evidence="19">
        <dbReference type="Rhea" id="RHEA:17138"/>
    </physiologicalReaction>
</comment>
<dbReference type="InterPro" id="IPR050705">
    <property type="entry name" value="Cytochrome_P450_3A"/>
</dbReference>
<dbReference type="GO" id="GO:0005789">
    <property type="term" value="C:endoplasmic reticulum membrane"/>
    <property type="evidence" value="ECO:0007669"/>
    <property type="project" value="UniProtKB-SubCell"/>
</dbReference>
<sequence length="514" mass="59228">MAFLPSLSMETWTLLVVCGTLLILYGIRPYSFFKKLGIPGPRPLPFIGTFLEYRNGLLQFDQKCFKKYGKMWGFYDGRLPILATLDPAFIKIVLVKEFYTLFTNRRNFGLNGSLESAITIVKGERWKWIRTVISPTFTSGKLKEMFPIIKHHGDVVVQNIEKRVAKDESLNMKDIFGAYSLDTITSTFFGLDIDSINKPNDPFLVRIKELLSFSFLNPLLILILVFPSLVPILEKMNVNLFSKEITNFLVNAMRHIMADRQKNNKRERMDFLQLMIDSQATNDPGSKEKNNSPKALTEVEIVAQAVTFLFAGYETTSSTLTFISYNLATHPEIQKKLHEEIDSYLPNKAAPTYDTIFQMEYLDMVVNETLRLYPQGGRIERICEKTAEINGIIIPKGTVVMIPVYVLHHDPEYWPEPEEFRPERFDREERKSIDPYVFLPFGAGPRNCIGMRFAMLTMKTALVMVLQNFTLEPCKETPIPLELDTRGFMKPKKPIILKLVPRTRFDAEEKKPRN</sequence>
<keyword evidence="8" id="KW-0443">Lipid metabolism</keyword>
<name>A0A4X2LH36_VOMUR</name>
<keyword evidence="8" id="KW-0275">Fatty acid biosynthesis</keyword>
<dbReference type="GO" id="GO:0008395">
    <property type="term" value="F:steroid hydroxylase activity"/>
    <property type="evidence" value="ECO:0007669"/>
    <property type="project" value="TreeGrafter"/>
</dbReference>
<keyword evidence="8" id="KW-0643">Prostaglandin biosynthesis</keyword>
<dbReference type="PRINTS" id="PR00463">
    <property type="entry name" value="EP450I"/>
</dbReference>
<keyword evidence="8" id="KW-0444">Lipid biosynthesis</keyword>
<reference evidence="27" key="2">
    <citation type="submission" date="2025-08" db="UniProtKB">
        <authorList>
            <consortium name="Ensembl"/>
        </authorList>
    </citation>
    <scope>IDENTIFICATION</scope>
</reference>
<evidence type="ECO:0000256" key="14">
    <source>
        <dbReference type="ARBA" id="ARBA00023033"/>
    </source>
</evidence>
<evidence type="ECO:0000256" key="22">
    <source>
        <dbReference type="ARBA" id="ARBA00042726"/>
    </source>
</evidence>
<organism evidence="27 28">
    <name type="scientific">Vombatus ursinus</name>
    <name type="common">Common wombat</name>
    <dbReference type="NCBI Taxonomy" id="29139"/>
    <lineage>
        <taxon>Eukaryota</taxon>
        <taxon>Metazoa</taxon>
        <taxon>Chordata</taxon>
        <taxon>Craniata</taxon>
        <taxon>Vertebrata</taxon>
        <taxon>Euteleostomi</taxon>
        <taxon>Mammalia</taxon>
        <taxon>Metatheria</taxon>
        <taxon>Diprotodontia</taxon>
        <taxon>Vombatidae</taxon>
        <taxon>Vombatus</taxon>
    </lineage>
</organism>